<keyword evidence="3" id="KW-0964">Secreted</keyword>
<dbReference type="GO" id="GO:0008289">
    <property type="term" value="F:lipid binding"/>
    <property type="evidence" value="ECO:0007669"/>
    <property type="project" value="UniProtKB-KW"/>
</dbReference>
<evidence type="ECO:0000256" key="7">
    <source>
        <dbReference type="SAM" id="SignalP"/>
    </source>
</evidence>
<dbReference type="Gene3D" id="1.20.120.1100">
    <property type="match status" value="1"/>
</dbReference>
<dbReference type="InParanoid" id="G0NB11"/>
<sequence>MIRASLVVIALATVAVLSAPVPEVPENFDDIPSEYKGLIPAEVAEHLKAITAEEKAALKELAQKHKDFKTEDDFKAALKEKSPSLYEKAGKLEALLTAKFEKLDASAQALVKKIIAKGRELHQQYLAGEKPSLEELKGLAKGYIEEYKGLSDDAKATITAEFPILTGFFQNEKVQAIVGQYVN</sequence>
<organism evidence="9">
    <name type="scientific">Caenorhabditis brenneri</name>
    <name type="common">Nematode worm</name>
    <dbReference type="NCBI Taxonomy" id="135651"/>
    <lineage>
        <taxon>Eukaryota</taxon>
        <taxon>Metazoa</taxon>
        <taxon>Ecdysozoa</taxon>
        <taxon>Nematoda</taxon>
        <taxon>Chromadorea</taxon>
        <taxon>Rhabditida</taxon>
        <taxon>Rhabditina</taxon>
        <taxon>Rhabditomorpha</taxon>
        <taxon>Rhabditoidea</taxon>
        <taxon>Rhabditidae</taxon>
        <taxon>Peloderinae</taxon>
        <taxon>Caenorhabditis</taxon>
    </lineage>
</organism>
<evidence type="ECO:0000256" key="5">
    <source>
        <dbReference type="ARBA" id="ARBA00023054"/>
    </source>
</evidence>
<keyword evidence="4 7" id="KW-0732">Signal</keyword>
<dbReference type="OMA" id="EMYDITR"/>
<evidence type="ECO:0000313" key="9">
    <source>
        <dbReference type="Proteomes" id="UP000008068"/>
    </source>
</evidence>
<dbReference type="InterPro" id="IPR008632">
    <property type="entry name" value="Gp-FAR-1"/>
</dbReference>
<keyword evidence="9" id="KW-1185">Reference proteome</keyword>
<gene>
    <name evidence="8" type="ORF">CAEBREN_13317</name>
</gene>
<dbReference type="PANTHER" id="PTHR31418:SF19">
    <property type="entry name" value="FATTY-ACID AND RETINOL-BINDING PROTEIN 1-RELATED"/>
    <property type="match status" value="1"/>
</dbReference>
<protein>
    <submittedName>
        <fullName evidence="8">Uncharacterized protein</fullName>
    </submittedName>
</protein>
<reference evidence="9" key="1">
    <citation type="submission" date="2011-07" db="EMBL/GenBank/DDBJ databases">
        <authorList>
            <consortium name="Caenorhabditis brenneri Sequencing and Analysis Consortium"/>
            <person name="Wilson R.K."/>
        </authorList>
    </citation>
    <scope>NUCLEOTIDE SEQUENCE [LARGE SCALE GENOMIC DNA]</scope>
    <source>
        <strain evidence="9">PB2801</strain>
    </source>
</reference>
<dbReference type="EMBL" id="GL379856">
    <property type="protein sequence ID" value="EGT56780.1"/>
    <property type="molecule type" value="Genomic_DNA"/>
</dbReference>
<dbReference type="Proteomes" id="UP000008068">
    <property type="component" value="Unassembled WGS sequence"/>
</dbReference>
<feature type="signal peptide" evidence="7">
    <location>
        <begin position="1"/>
        <end position="18"/>
    </location>
</feature>
<dbReference type="HOGENOM" id="CLU_117803_0_0_1"/>
<dbReference type="GO" id="GO:0005576">
    <property type="term" value="C:extracellular region"/>
    <property type="evidence" value="ECO:0007669"/>
    <property type="project" value="UniProtKB-SubCell"/>
</dbReference>
<name>G0NB11_CAEBE</name>
<proteinExistence type="inferred from homology"/>
<dbReference type="OrthoDB" id="5808308at2759"/>
<evidence type="ECO:0000256" key="2">
    <source>
        <dbReference type="ARBA" id="ARBA00006648"/>
    </source>
</evidence>
<accession>G0NB11</accession>
<evidence type="ECO:0000256" key="6">
    <source>
        <dbReference type="ARBA" id="ARBA00023121"/>
    </source>
</evidence>
<comment type="subcellular location">
    <subcellularLocation>
        <location evidence="1">Secreted</location>
    </subcellularLocation>
</comment>
<evidence type="ECO:0000256" key="3">
    <source>
        <dbReference type="ARBA" id="ARBA00022525"/>
    </source>
</evidence>
<dbReference type="eggNOG" id="ENOG502R1CS">
    <property type="taxonomic scope" value="Eukaryota"/>
</dbReference>
<dbReference type="AlphaFoldDB" id="G0NB11"/>
<evidence type="ECO:0000313" key="8">
    <source>
        <dbReference type="EMBL" id="EGT56780.1"/>
    </source>
</evidence>
<comment type="similarity">
    <text evidence="2">Belongs to the fatty-acid and retinol-binding protein (FARBP) family.</text>
</comment>
<keyword evidence="6" id="KW-0446">Lipid-binding</keyword>
<evidence type="ECO:0000256" key="1">
    <source>
        <dbReference type="ARBA" id="ARBA00004613"/>
    </source>
</evidence>
<feature type="chain" id="PRO_5003404991" evidence="7">
    <location>
        <begin position="19"/>
        <end position="183"/>
    </location>
</feature>
<evidence type="ECO:0000256" key="4">
    <source>
        <dbReference type="ARBA" id="ARBA00022729"/>
    </source>
</evidence>
<keyword evidence="5" id="KW-0175">Coiled coil</keyword>
<dbReference type="STRING" id="135651.G0NB11"/>
<dbReference type="PANTHER" id="PTHR31418">
    <property type="entry name" value="FATTY-ACID AND RETINOL-BINDING PROTEIN 1"/>
    <property type="match status" value="1"/>
</dbReference>
<dbReference type="Pfam" id="PF05823">
    <property type="entry name" value="Gp-FAR-1"/>
    <property type="match status" value="1"/>
</dbReference>